<dbReference type="Pfam" id="PF07993">
    <property type="entry name" value="NAD_binding_4"/>
    <property type="match status" value="1"/>
</dbReference>
<feature type="transmembrane region" description="Helical" evidence="1">
    <location>
        <begin position="21"/>
        <end position="43"/>
    </location>
</feature>
<dbReference type="Gene3D" id="3.40.50.720">
    <property type="entry name" value="NAD(P)-binding Rossmann-like Domain"/>
    <property type="match status" value="1"/>
</dbReference>
<comment type="similarity">
    <text evidence="1">Belongs to the fatty acyl-CoA reductase family.</text>
</comment>
<evidence type="ECO:0000259" key="2">
    <source>
        <dbReference type="Pfam" id="PF07993"/>
    </source>
</evidence>
<keyword evidence="1" id="KW-1133">Transmembrane helix</keyword>
<dbReference type="RefSeq" id="XP_015187915.1">
    <property type="nucleotide sequence ID" value="XM_015332429.1"/>
</dbReference>
<keyword evidence="3" id="KW-1185">Reference proteome</keyword>
<keyword evidence="1" id="KW-0472">Membrane</keyword>
<dbReference type="PANTHER" id="PTHR11011">
    <property type="entry name" value="MALE STERILITY PROTEIN 2-RELATED"/>
    <property type="match status" value="1"/>
</dbReference>
<keyword evidence="1" id="KW-0812">Transmembrane</keyword>
<feature type="domain" description="Thioester reductase (TE)" evidence="2">
    <location>
        <begin position="19"/>
        <end position="66"/>
    </location>
</feature>
<keyword evidence="1" id="KW-0560">Oxidoreductase</keyword>
<dbReference type="PANTHER" id="PTHR11011:SF60">
    <property type="entry name" value="FATTY ACYL-COA REDUCTASE-RELATED"/>
    <property type="match status" value="1"/>
</dbReference>
<dbReference type="EC" id="1.2.1.84" evidence="1"/>
<sequence length="149" mass="17049">MEFQVASFDHPLLFQRKKKPIVGWINNLYGFTGVIFGSLTGMLRTVYCDKNLICDIIPANYVVNNIIAAAWDVAQKRKNNKYLHVDEEIQIYNAVFSSVQSPVTWGAMENYLQPEGFEIPSKKMFWLPEKSENLLTYEGGLILKLPSAR</sequence>
<accession>A0ABM1J627</accession>
<gene>
    <name evidence="4" type="primary">LOC107072461</name>
</gene>
<protein>
    <recommendedName>
        <fullName evidence="1">Fatty acyl-CoA reductase</fullName>
        <ecNumber evidence="1">1.2.1.84</ecNumber>
    </recommendedName>
</protein>
<dbReference type="InterPro" id="IPR026055">
    <property type="entry name" value="FAR"/>
</dbReference>
<evidence type="ECO:0000256" key="1">
    <source>
        <dbReference type="RuleBase" id="RU363097"/>
    </source>
</evidence>
<keyword evidence="1" id="KW-0521">NADP</keyword>
<proteinExistence type="inferred from homology"/>
<name>A0ABM1J627_POLDO</name>
<reference evidence="4" key="1">
    <citation type="submission" date="2025-08" db="UniProtKB">
        <authorList>
            <consortium name="RefSeq"/>
        </authorList>
    </citation>
    <scope>IDENTIFICATION</scope>
    <source>
        <tissue evidence="4">Whole body</tissue>
    </source>
</reference>
<evidence type="ECO:0000313" key="4">
    <source>
        <dbReference type="RefSeq" id="XP_015187915.1"/>
    </source>
</evidence>
<keyword evidence="1" id="KW-0443">Lipid metabolism</keyword>
<keyword evidence="1" id="KW-0444">Lipid biosynthesis</keyword>
<evidence type="ECO:0000313" key="3">
    <source>
        <dbReference type="Proteomes" id="UP000694924"/>
    </source>
</evidence>
<dbReference type="GeneID" id="107072461"/>
<comment type="catalytic activity">
    <reaction evidence="1">
        <text>a long-chain fatty acyl-CoA + 2 NADPH + 2 H(+) = a long-chain primary fatty alcohol + 2 NADP(+) + CoA</text>
        <dbReference type="Rhea" id="RHEA:52716"/>
        <dbReference type="ChEBI" id="CHEBI:15378"/>
        <dbReference type="ChEBI" id="CHEBI:57287"/>
        <dbReference type="ChEBI" id="CHEBI:57783"/>
        <dbReference type="ChEBI" id="CHEBI:58349"/>
        <dbReference type="ChEBI" id="CHEBI:77396"/>
        <dbReference type="ChEBI" id="CHEBI:83139"/>
        <dbReference type="EC" id="1.2.1.84"/>
    </reaction>
</comment>
<dbReference type="Proteomes" id="UP000694924">
    <property type="component" value="Unplaced"/>
</dbReference>
<comment type="function">
    <text evidence="1">Catalyzes the reduction of fatty acyl-CoA to fatty alcohols.</text>
</comment>
<dbReference type="InterPro" id="IPR013120">
    <property type="entry name" value="FAR_NAD-bd"/>
</dbReference>
<organism evidence="3 4">
    <name type="scientific">Polistes dominula</name>
    <name type="common">European paper wasp</name>
    <name type="synonym">Vespa dominula</name>
    <dbReference type="NCBI Taxonomy" id="743375"/>
    <lineage>
        <taxon>Eukaryota</taxon>
        <taxon>Metazoa</taxon>
        <taxon>Ecdysozoa</taxon>
        <taxon>Arthropoda</taxon>
        <taxon>Hexapoda</taxon>
        <taxon>Insecta</taxon>
        <taxon>Pterygota</taxon>
        <taxon>Neoptera</taxon>
        <taxon>Endopterygota</taxon>
        <taxon>Hymenoptera</taxon>
        <taxon>Apocrita</taxon>
        <taxon>Aculeata</taxon>
        <taxon>Vespoidea</taxon>
        <taxon>Vespidae</taxon>
        <taxon>Polistinae</taxon>
        <taxon>Polistini</taxon>
        <taxon>Polistes</taxon>
    </lineage>
</organism>